<name>A0AAE0U290_SORBR</name>
<keyword evidence="2" id="KW-1185">Reference proteome</keyword>
<reference evidence="1" key="1">
    <citation type="journal article" date="2023" name="Mol. Phylogenet. Evol.">
        <title>Genome-scale phylogeny and comparative genomics of the fungal order Sordariales.</title>
        <authorList>
            <person name="Hensen N."/>
            <person name="Bonometti L."/>
            <person name="Westerberg I."/>
            <person name="Brannstrom I.O."/>
            <person name="Guillou S."/>
            <person name="Cros-Aarteil S."/>
            <person name="Calhoun S."/>
            <person name="Haridas S."/>
            <person name="Kuo A."/>
            <person name="Mondo S."/>
            <person name="Pangilinan J."/>
            <person name="Riley R."/>
            <person name="LaButti K."/>
            <person name="Andreopoulos B."/>
            <person name="Lipzen A."/>
            <person name="Chen C."/>
            <person name="Yan M."/>
            <person name="Daum C."/>
            <person name="Ng V."/>
            <person name="Clum A."/>
            <person name="Steindorff A."/>
            <person name="Ohm R.A."/>
            <person name="Martin F."/>
            <person name="Silar P."/>
            <person name="Natvig D.O."/>
            <person name="Lalanne C."/>
            <person name="Gautier V."/>
            <person name="Ament-Velasquez S.L."/>
            <person name="Kruys A."/>
            <person name="Hutchinson M.I."/>
            <person name="Powell A.J."/>
            <person name="Barry K."/>
            <person name="Miller A.N."/>
            <person name="Grigoriev I.V."/>
            <person name="Debuchy R."/>
            <person name="Gladieux P."/>
            <person name="Hiltunen Thoren M."/>
            <person name="Johannesson H."/>
        </authorList>
    </citation>
    <scope>NUCLEOTIDE SEQUENCE</scope>
    <source>
        <strain evidence="1">FGSC 1904</strain>
    </source>
</reference>
<organism evidence="1 2">
    <name type="scientific">Sordaria brevicollis</name>
    <dbReference type="NCBI Taxonomy" id="83679"/>
    <lineage>
        <taxon>Eukaryota</taxon>
        <taxon>Fungi</taxon>
        <taxon>Dikarya</taxon>
        <taxon>Ascomycota</taxon>
        <taxon>Pezizomycotina</taxon>
        <taxon>Sordariomycetes</taxon>
        <taxon>Sordariomycetidae</taxon>
        <taxon>Sordariales</taxon>
        <taxon>Sordariaceae</taxon>
        <taxon>Sordaria</taxon>
    </lineage>
</organism>
<dbReference type="AlphaFoldDB" id="A0AAE0U290"/>
<accession>A0AAE0U290</accession>
<protein>
    <submittedName>
        <fullName evidence="1">Uncharacterized protein</fullName>
    </submittedName>
</protein>
<dbReference type="Proteomes" id="UP001281003">
    <property type="component" value="Unassembled WGS sequence"/>
</dbReference>
<evidence type="ECO:0000313" key="1">
    <source>
        <dbReference type="EMBL" id="KAK3388328.1"/>
    </source>
</evidence>
<reference evidence="1" key="2">
    <citation type="submission" date="2023-07" db="EMBL/GenBank/DDBJ databases">
        <authorList>
            <consortium name="Lawrence Berkeley National Laboratory"/>
            <person name="Haridas S."/>
            <person name="Hensen N."/>
            <person name="Bonometti L."/>
            <person name="Westerberg I."/>
            <person name="Brannstrom I.O."/>
            <person name="Guillou S."/>
            <person name="Cros-Aarteil S."/>
            <person name="Calhoun S."/>
            <person name="Kuo A."/>
            <person name="Mondo S."/>
            <person name="Pangilinan J."/>
            <person name="Riley R."/>
            <person name="LaButti K."/>
            <person name="Andreopoulos B."/>
            <person name="Lipzen A."/>
            <person name="Chen C."/>
            <person name="Yanf M."/>
            <person name="Daum C."/>
            <person name="Ng V."/>
            <person name="Clum A."/>
            <person name="Steindorff A."/>
            <person name="Ohm R."/>
            <person name="Martin F."/>
            <person name="Silar P."/>
            <person name="Natvig D."/>
            <person name="Lalanne C."/>
            <person name="Gautier V."/>
            <person name="Ament-velasquez S.L."/>
            <person name="Kruys A."/>
            <person name="Hutchinson M.I."/>
            <person name="Powell A.J."/>
            <person name="Barry K."/>
            <person name="Miller A.N."/>
            <person name="Grigoriev I.V."/>
            <person name="Debuchy R."/>
            <person name="Gladieux P."/>
            <person name="Thoren M.H."/>
            <person name="Johannesson H."/>
        </authorList>
    </citation>
    <scope>NUCLEOTIDE SEQUENCE</scope>
    <source>
        <strain evidence="1">FGSC 1904</strain>
    </source>
</reference>
<dbReference type="EMBL" id="JAUTDP010000016">
    <property type="protein sequence ID" value="KAK3388328.1"/>
    <property type="molecule type" value="Genomic_DNA"/>
</dbReference>
<sequence>MQPDHDRMQMIDQLLRRVTAIHVASEVLRNVPWTKANNEDSALIAREARRLNSDIDYVCPRIEVDYLNGQNEEDAWLQAGQRLLDDDLEWLLSRTADCLQHMWKFIRTVFELENMPEAKVLLSSDLSEDLLVEIFGTLVSFFWRSEFDSRKMKNPRCIMLQHLEAPNEMFGEKEGHNTKDHDMISALEDLEWTLWQPDGLIAELNQEHTECPHGEDMDHKRSMLLSDPAMTTLRASLLEKVQDTIYEARVAQIPSVPPTEISHHFQCSDRSFILRKPWFREDPDTSKVLWIHGTPGNKTGVLMKHLAAQKKLTSKSPSIVLSYHFEEAGKLDSERNWDPSVYEPMVKNLLRQLYRYFPTLVDGILVAKSAPSGSEWLTCRWSLRVAESTLFLALEKALEGQDVGHKIYIFLDRPGLPVSKGTECCYGCWHGFREFIYRLSEVERVRVCVANRVEGGFWELEQERDWRRLQRRVRRRHVKAWNGAPAHAVGFRLAAVWRTSVLRCLVFPFNGYDAVVGKGSPATKAVPYPSPDCAEVD</sequence>
<comment type="caution">
    <text evidence="1">The sequence shown here is derived from an EMBL/GenBank/DDBJ whole genome shotgun (WGS) entry which is preliminary data.</text>
</comment>
<evidence type="ECO:0000313" key="2">
    <source>
        <dbReference type="Proteomes" id="UP001281003"/>
    </source>
</evidence>
<gene>
    <name evidence="1" type="ORF">B0T20DRAFT_397844</name>
</gene>
<proteinExistence type="predicted"/>